<organism evidence="4 5">
    <name type="scientific">Marinospirillum insulare</name>
    <dbReference type="NCBI Taxonomy" id="217169"/>
    <lineage>
        <taxon>Bacteria</taxon>
        <taxon>Pseudomonadati</taxon>
        <taxon>Pseudomonadota</taxon>
        <taxon>Gammaproteobacteria</taxon>
        <taxon>Oceanospirillales</taxon>
        <taxon>Oceanospirillaceae</taxon>
        <taxon>Marinospirillum</taxon>
    </lineage>
</organism>
<keyword evidence="2" id="KW-0378">Hydrolase</keyword>
<comment type="caution">
    <text evidence="4">The sequence shown here is derived from an EMBL/GenBank/DDBJ whole genome shotgun (WGS) entry which is preliminary data.</text>
</comment>
<reference evidence="5" key="1">
    <citation type="journal article" date="2019" name="Int. J. Syst. Evol. Microbiol.">
        <title>The Global Catalogue of Microorganisms (GCM) 10K type strain sequencing project: providing services to taxonomists for standard genome sequencing and annotation.</title>
        <authorList>
            <consortium name="The Broad Institute Genomics Platform"/>
            <consortium name="The Broad Institute Genome Sequencing Center for Infectious Disease"/>
            <person name="Wu L."/>
            <person name="Ma J."/>
        </authorList>
    </citation>
    <scope>NUCLEOTIDE SEQUENCE [LARGE SCALE GENOMIC DNA]</scope>
    <source>
        <strain evidence="5">NBRC 100033</strain>
    </source>
</reference>
<dbReference type="EMBL" id="BSOR01000037">
    <property type="protein sequence ID" value="GLR64656.1"/>
    <property type="molecule type" value="Genomic_DNA"/>
</dbReference>
<keyword evidence="4" id="KW-0540">Nuclease</keyword>
<dbReference type="Proteomes" id="UP001156682">
    <property type="component" value="Unassembled WGS sequence"/>
</dbReference>
<sequence length="245" mass="29040">MSDQVLILSWREPELREWIPIGRLWQQDNQYYFCYTQGLKKAQQNNNFSYLGEMTDAKQTYFSDELFPVFQNRLLAKSRPEYKRYLDWIGLDKNLTKLDELARTNGIRATDSLQLFEIPKLNNGKYTTYFFSHGISHLPKSYLDRIEKIKEGEKLYLMQDIQNKVDRLALMLRTDDPVELMGYCPRIYTKDINRLLEANNNEVNVTVKKVNKKAPLQVKLLCQLEANWPEGFNPFDDEEFKPFKA</sequence>
<keyword evidence="5" id="KW-1185">Reference proteome</keyword>
<dbReference type="Pfam" id="PF08797">
    <property type="entry name" value="HIRAN"/>
    <property type="match status" value="1"/>
</dbReference>
<dbReference type="GO" id="GO:0004519">
    <property type="term" value="F:endonuclease activity"/>
    <property type="evidence" value="ECO:0007669"/>
    <property type="project" value="UniProtKB-KW"/>
</dbReference>
<evidence type="ECO:0000256" key="2">
    <source>
        <dbReference type="ARBA" id="ARBA00022801"/>
    </source>
</evidence>
<gene>
    <name evidence="4" type="ORF">GCM10007878_20940</name>
</gene>
<protein>
    <submittedName>
        <fullName evidence="4">Restriction endonuclease</fullName>
    </submittedName>
</protein>
<keyword evidence="1" id="KW-0479">Metal-binding</keyword>
<evidence type="ECO:0000313" key="4">
    <source>
        <dbReference type="EMBL" id="GLR64656.1"/>
    </source>
</evidence>
<evidence type="ECO:0000313" key="5">
    <source>
        <dbReference type="Proteomes" id="UP001156682"/>
    </source>
</evidence>
<evidence type="ECO:0000256" key="1">
    <source>
        <dbReference type="ARBA" id="ARBA00022723"/>
    </source>
</evidence>
<dbReference type="SMART" id="SM00910">
    <property type="entry name" value="HIRAN"/>
    <property type="match status" value="1"/>
</dbReference>
<dbReference type="InterPro" id="IPR014905">
    <property type="entry name" value="HIRAN"/>
</dbReference>
<name>A0ABQ5ZWV7_9GAMM</name>
<feature type="domain" description="HIRAN" evidence="3">
    <location>
        <begin position="125"/>
        <end position="228"/>
    </location>
</feature>
<dbReference type="Gene3D" id="3.30.70.2330">
    <property type="match status" value="1"/>
</dbReference>
<proteinExistence type="predicted"/>
<accession>A0ABQ5ZWV7</accession>
<keyword evidence="4" id="KW-0255">Endonuclease</keyword>
<dbReference type="RefSeq" id="WP_036240415.1">
    <property type="nucleotide sequence ID" value="NZ_BSOR01000037.1"/>
</dbReference>
<evidence type="ECO:0000259" key="3">
    <source>
        <dbReference type="SMART" id="SM00910"/>
    </source>
</evidence>